<feature type="region of interest" description="Disordered" evidence="1">
    <location>
        <begin position="65"/>
        <end position="90"/>
    </location>
</feature>
<evidence type="ECO:0000313" key="3">
    <source>
        <dbReference type="Proteomes" id="UP000765509"/>
    </source>
</evidence>
<accession>A0A9Q3BUX7</accession>
<organism evidence="2 3">
    <name type="scientific">Austropuccinia psidii MF-1</name>
    <dbReference type="NCBI Taxonomy" id="1389203"/>
    <lineage>
        <taxon>Eukaryota</taxon>
        <taxon>Fungi</taxon>
        <taxon>Dikarya</taxon>
        <taxon>Basidiomycota</taxon>
        <taxon>Pucciniomycotina</taxon>
        <taxon>Pucciniomycetes</taxon>
        <taxon>Pucciniales</taxon>
        <taxon>Sphaerophragmiaceae</taxon>
        <taxon>Austropuccinia</taxon>
    </lineage>
</organism>
<dbReference type="Proteomes" id="UP000765509">
    <property type="component" value="Unassembled WGS sequence"/>
</dbReference>
<reference evidence="2" key="1">
    <citation type="submission" date="2021-03" db="EMBL/GenBank/DDBJ databases">
        <title>Draft genome sequence of rust myrtle Austropuccinia psidii MF-1, a brazilian biotype.</title>
        <authorList>
            <person name="Quecine M.C."/>
            <person name="Pachon D.M.R."/>
            <person name="Bonatelli M.L."/>
            <person name="Correr F.H."/>
            <person name="Franceschini L.M."/>
            <person name="Leite T.F."/>
            <person name="Margarido G.R.A."/>
            <person name="Almeida C.A."/>
            <person name="Ferrarezi J.A."/>
            <person name="Labate C.A."/>
        </authorList>
    </citation>
    <scope>NUCLEOTIDE SEQUENCE</scope>
    <source>
        <strain evidence="2">MF-1</strain>
    </source>
</reference>
<name>A0A9Q3BUX7_9BASI</name>
<comment type="caution">
    <text evidence="2">The sequence shown here is derived from an EMBL/GenBank/DDBJ whole genome shotgun (WGS) entry which is preliminary data.</text>
</comment>
<gene>
    <name evidence="2" type="ORF">O181_011253</name>
</gene>
<evidence type="ECO:0000313" key="2">
    <source>
        <dbReference type="EMBL" id="MBW0471538.1"/>
    </source>
</evidence>
<evidence type="ECO:0000256" key="1">
    <source>
        <dbReference type="SAM" id="MobiDB-lite"/>
    </source>
</evidence>
<dbReference type="AlphaFoldDB" id="A0A9Q3BUX7"/>
<proteinExistence type="predicted"/>
<feature type="compositionally biased region" description="Basic and acidic residues" evidence="1">
    <location>
        <begin position="68"/>
        <end position="84"/>
    </location>
</feature>
<dbReference type="EMBL" id="AVOT02002792">
    <property type="protein sequence ID" value="MBW0471538.1"/>
    <property type="molecule type" value="Genomic_DNA"/>
</dbReference>
<sequence length="90" mass="10143">MVHRSPGGIVGNMKKSLEGDHECLLTHQELAGSGYDHRAIRRLESIVLQRKGQEDKGLVEEPNSVIHRSKEGTMNDPSFEERRASSIRHL</sequence>
<keyword evidence="3" id="KW-1185">Reference proteome</keyword>
<protein>
    <submittedName>
        <fullName evidence="2">Uncharacterized protein</fullName>
    </submittedName>
</protein>